<sequence>MMELPLSDLSSVKGDAGCFRCDHCDAELVHKIAQLLLPGLATACVDSTTGDFFRSPAMVAVELRHEMIDYITDRSETYISEFLLPAQQAAGGGDSVRDRPPDDPTEVVSDLIEDFVSTKQNFLSRISSWILSDSREDKIDDFVQEMEANRFWTIDRREAVAEVLLRNLDYKNVFHCSLKLEDEQLLAVHKAKCGFRSVSCSNDGCRVKFCAVQHEQHDSVCGYKVLPCEQQCPDLVLRREMDRHCVTICPMKLMNCPFYQVGCKSVIPQCTLEQHCQENLRMHLICVLPVVHRNEELSKEELEGEAEALEQAQSTDELFSGLDLRSLTAAIRNLEVKVKQQDNQKNDS</sequence>
<evidence type="ECO:0000259" key="6">
    <source>
        <dbReference type="PROSITE" id="PS50145"/>
    </source>
</evidence>
<evidence type="ECO:0000313" key="7">
    <source>
        <dbReference type="EMBL" id="PKA63883.1"/>
    </source>
</evidence>
<feature type="zinc finger region" description="TRAF-type" evidence="4">
    <location>
        <begin position="217"/>
        <end position="273"/>
    </location>
</feature>
<proteinExistence type="predicted"/>
<feature type="domain" description="TRAF-type" evidence="6">
    <location>
        <begin position="217"/>
        <end position="273"/>
    </location>
</feature>
<keyword evidence="5" id="KW-0175">Coiled coil</keyword>
<keyword evidence="2 4" id="KW-0863">Zinc-finger</keyword>
<keyword evidence="1 4" id="KW-0479">Metal-binding</keyword>
<dbReference type="PANTHER" id="PTHR10131:SF161">
    <property type="entry name" value="F26K24.24 PROTEIN"/>
    <property type="match status" value="1"/>
</dbReference>
<gene>
    <name evidence="7" type="ORF">AXF42_Ash004893</name>
</gene>
<evidence type="ECO:0000256" key="5">
    <source>
        <dbReference type="SAM" id="Coils"/>
    </source>
</evidence>
<evidence type="ECO:0000256" key="2">
    <source>
        <dbReference type="ARBA" id="ARBA00022771"/>
    </source>
</evidence>
<dbReference type="Proteomes" id="UP000236161">
    <property type="component" value="Unassembled WGS sequence"/>
</dbReference>
<dbReference type="EMBL" id="KZ451906">
    <property type="protein sequence ID" value="PKA63883.1"/>
    <property type="molecule type" value="Genomic_DNA"/>
</dbReference>
<dbReference type="InterPro" id="IPR013083">
    <property type="entry name" value="Znf_RING/FYVE/PHD"/>
</dbReference>
<dbReference type="GO" id="GO:0008270">
    <property type="term" value="F:zinc ion binding"/>
    <property type="evidence" value="ECO:0007669"/>
    <property type="project" value="UniProtKB-KW"/>
</dbReference>
<keyword evidence="8" id="KW-1185">Reference proteome</keyword>
<dbReference type="Pfam" id="PF02176">
    <property type="entry name" value="zf-TRAF"/>
    <property type="match status" value="1"/>
</dbReference>
<dbReference type="OrthoDB" id="1737200at2759"/>
<evidence type="ECO:0000256" key="3">
    <source>
        <dbReference type="ARBA" id="ARBA00022833"/>
    </source>
</evidence>
<accession>A0A2I0B7V5</accession>
<dbReference type="InterPro" id="IPR001293">
    <property type="entry name" value="Znf_TRAF"/>
</dbReference>
<protein>
    <recommendedName>
        <fullName evidence="6">TRAF-type domain-containing protein</fullName>
    </recommendedName>
</protein>
<organism evidence="7 8">
    <name type="scientific">Apostasia shenzhenica</name>
    <dbReference type="NCBI Taxonomy" id="1088818"/>
    <lineage>
        <taxon>Eukaryota</taxon>
        <taxon>Viridiplantae</taxon>
        <taxon>Streptophyta</taxon>
        <taxon>Embryophyta</taxon>
        <taxon>Tracheophyta</taxon>
        <taxon>Spermatophyta</taxon>
        <taxon>Magnoliopsida</taxon>
        <taxon>Liliopsida</taxon>
        <taxon>Asparagales</taxon>
        <taxon>Orchidaceae</taxon>
        <taxon>Apostasioideae</taxon>
        <taxon>Apostasia</taxon>
    </lineage>
</organism>
<evidence type="ECO:0000313" key="8">
    <source>
        <dbReference type="Proteomes" id="UP000236161"/>
    </source>
</evidence>
<dbReference type="PROSITE" id="PS50145">
    <property type="entry name" value="ZF_TRAF"/>
    <property type="match status" value="1"/>
</dbReference>
<name>A0A2I0B7V5_9ASPA</name>
<keyword evidence="3 4" id="KW-0862">Zinc</keyword>
<feature type="coiled-coil region" evidence="5">
    <location>
        <begin position="292"/>
        <end position="344"/>
    </location>
</feature>
<dbReference type="AlphaFoldDB" id="A0A2I0B7V5"/>
<dbReference type="Gene3D" id="3.30.40.10">
    <property type="entry name" value="Zinc/RING finger domain, C3HC4 (zinc finger)"/>
    <property type="match status" value="1"/>
</dbReference>
<evidence type="ECO:0000256" key="4">
    <source>
        <dbReference type="PROSITE-ProRule" id="PRU00207"/>
    </source>
</evidence>
<evidence type="ECO:0000256" key="1">
    <source>
        <dbReference type="ARBA" id="ARBA00022723"/>
    </source>
</evidence>
<dbReference type="PANTHER" id="PTHR10131">
    <property type="entry name" value="TNF RECEPTOR ASSOCIATED FACTOR"/>
    <property type="match status" value="1"/>
</dbReference>
<reference evidence="7 8" key="1">
    <citation type="journal article" date="2017" name="Nature">
        <title>The Apostasia genome and the evolution of orchids.</title>
        <authorList>
            <person name="Zhang G.Q."/>
            <person name="Liu K.W."/>
            <person name="Li Z."/>
            <person name="Lohaus R."/>
            <person name="Hsiao Y.Y."/>
            <person name="Niu S.C."/>
            <person name="Wang J.Y."/>
            <person name="Lin Y.C."/>
            <person name="Xu Q."/>
            <person name="Chen L.J."/>
            <person name="Yoshida K."/>
            <person name="Fujiwara S."/>
            <person name="Wang Z.W."/>
            <person name="Zhang Y.Q."/>
            <person name="Mitsuda N."/>
            <person name="Wang M."/>
            <person name="Liu G.H."/>
            <person name="Pecoraro L."/>
            <person name="Huang H.X."/>
            <person name="Xiao X.J."/>
            <person name="Lin M."/>
            <person name="Wu X.Y."/>
            <person name="Wu W.L."/>
            <person name="Chen Y.Y."/>
            <person name="Chang S.B."/>
            <person name="Sakamoto S."/>
            <person name="Ohme-Takagi M."/>
            <person name="Yagi M."/>
            <person name="Zeng S.J."/>
            <person name="Shen C.Y."/>
            <person name="Yeh C.M."/>
            <person name="Luo Y.B."/>
            <person name="Tsai W.C."/>
            <person name="Van de Peer Y."/>
            <person name="Liu Z.J."/>
        </authorList>
    </citation>
    <scope>NUCLEOTIDE SEQUENCE [LARGE SCALE GENOMIC DNA]</scope>
    <source>
        <strain evidence="8">cv. Shenzhen</strain>
        <tissue evidence="7">Stem</tissue>
    </source>
</reference>
<dbReference type="STRING" id="1088818.A0A2I0B7V5"/>